<evidence type="ECO:0000313" key="4">
    <source>
        <dbReference type="EMBL" id="PLW33347.1"/>
    </source>
</evidence>
<evidence type="ECO:0000313" key="5">
    <source>
        <dbReference type="Proteomes" id="UP000235388"/>
    </source>
</evidence>
<organism evidence="2 6">
    <name type="scientific">Puccinia coronata f. sp. avenae</name>
    <dbReference type="NCBI Taxonomy" id="200324"/>
    <lineage>
        <taxon>Eukaryota</taxon>
        <taxon>Fungi</taxon>
        <taxon>Dikarya</taxon>
        <taxon>Basidiomycota</taxon>
        <taxon>Pucciniomycotina</taxon>
        <taxon>Pucciniomycetes</taxon>
        <taxon>Pucciniales</taxon>
        <taxon>Pucciniaceae</taxon>
        <taxon>Puccinia</taxon>
    </lineage>
</organism>
<feature type="region of interest" description="Disordered" evidence="1">
    <location>
        <begin position="22"/>
        <end position="191"/>
    </location>
</feature>
<dbReference type="AlphaFoldDB" id="A0A2N5S3M5"/>
<proteinExistence type="predicted"/>
<dbReference type="Proteomes" id="UP000235388">
    <property type="component" value="Unassembled WGS sequence"/>
</dbReference>
<feature type="compositionally biased region" description="Basic residues" evidence="1">
    <location>
        <begin position="71"/>
        <end position="101"/>
    </location>
</feature>
<gene>
    <name evidence="3" type="ORF">PCANC_28013</name>
    <name evidence="4" type="ORF">PCASD_18002</name>
    <name evidence="2" type="ORF">PCASD_26638</name>
</gene>
<keyword evidence="5" id="KW-1185">Reference proteome</keyword>
<feature type="compositionally biased region" description="Low complexity" evidence="1">
    <location>
        <begin position="31"/>
        <end position="41"/>
    </location>
</feature>
<dbReference type="Proteomes" id="UP000235392">
    <property type="component" value="Unassembled WGS sequence"/>
</dbReference>
<dbReference type="EMBL" id="PGCJ01000675">
    <property type="protein sequence ID" value="PLW24842.1"/>
    <property type="molecule type" value="Genomic_DNA"/>
</dbReference>
<dbReference type="EMBL" id="PGCI01000222">
    <property type="protein sequence ID" value="PLW33347.1"/>
    <property type="molecule type" value="Genomic_DNA"/>
</dbReference>
<sequence>MAILACLGLNKIHITYHGDDAELEDDDADDSNNSNNSNDSNGETNADHVNIPDGEEDDRENSAPNSPDHTWRRKLARSTTSKTKKKRAAAKGKQPKNKSRTSQRPPKNQIAGPHTRATTSCTALVGQRSNQAGNREPDTEGQHDNQQGNEAPDTANLPNHSATADGNLEGNNLMAPDLDLEPPSDPLLFSL</sequence>
<evidence type="ECO:0000313" key="3">
    <source>
        <dbReference type="EMBL" id="PLW24842.1"/>
    </source>
</evidence>
<accession>A0A2N5S3M5</accession>
<dbReference type="EMBL" id="PGCI01001101">
    <property type="protein sequence ID" value="PLW07848.1"/>
    <property type="molecule type" value="Genomic_DNA"/>
</dbReference>
<reference evidence="5 6" key="1">
    <citation type="submission" date="2017-11" db="EMBL/GenBank/DDBJ databases">
        <title>De novo assembly and phasing of dikaryotic genomes from two isolates of Puccinia coronata f. sp. avenae, the causal agent of oat crown rust.</title>
        <authorList>
            <person name="Miller M.E."/>
            <person name="Zhang Y."/>
            <person name="Omidvar V."/>
            <person name="Sperschneider J."/>
            <person name="Schwessinger B."/>
            <person name="Raley C."/>
            <person name="Palmer J.M."/>
            <person name="Garnica D."/>
            <person name="Upadhyaya N."/>
            <person name="Rathjen J."/>
            <person name="Taylor J.M."/>
            <person name="Park R.F."/>
            <person name="Dodds P.N."/>
            <person name="Hirsch C.D."/>
            <person name="Kianian S.F."/>
            <person name="Figueroa M."/>
        </authorList>
    </citation>
    <scope>NUCLEOTIDE SEQUENCE [LARGE SCALE GENOMIC DNA]</scope>
    <source>
        <strain evidence="3">12NC29</strain>
        <strain evidence="2">12SD80</strain>
    </source>
</reference>
<evidence type="ECO:0000313" key="6">
    <source>
        <dbReference type="Proteomes" id="UP000235392"/>
    </source>
</evidence>
<evidence type="ECO:0000313" key="2">
    <source>
        <dbReference type="EMBL" id="PLW07848.1"/>
    </source>
</evidence>
<name>A0A2N5S3M5_9BASI</name>
<comment type="caution">
    <text evidence="2">The sequence shown here is derived from an EMBL/GenBank/DDBJ whole genome shotgun (WGS) entry which is preliminary data.</text>
</comment>
<evidence type="ECO:0000256" key="1">
    <source>
        <dbReference type="SAM" id="MobiDB-lite"/>
    </source>
</evidence>
<feature type="compositionally biased region" description="Polar residues" evidence="1">
    <location>
        <begin position="116"/>
        <end position="133"/>
    </location>
</feature>
<protein>
    <submittedName>
        <fullName evidence="2">Uncharacterized protein</fullName>
    </submittedName>
</protein>